<evidence type="ECO:0000256" key="1">
    <source>
        <dbReference type="SAM" id="MobiDB-lite"/>
    </source>
</evidence>
<protein>
    <submittedName>
        <fullName evidence="3">Uncharacterized protein</fullName>
    </submittedName>
</protein>
<feature type="transmembrane region" description="Helical" evidence="2">
    <location>
        <begin position="37"/>
        <end position="61"/>
    </location>
</feature>
<evidence type="ECO:0000313" key="3">
    <source>
        <dbReference type="Ensembl" id="ENSDCDP00010028579.1"/>
    </source>
</evidence>
<keyword evidence="4" id="KW-1185">Reference proteome</keyword>
<feature type="region of interest" description="Disordered" evidence="1">
    <location>
        <begin position="66"/>
        <end position="120"/>
    </location>
</feature>
<sequence length="158" mass="17186">CFDDITDDSFDVFAQEVLPVGKQATKMPSHSEPDISVFLWIVVMVVVSGSMLVLLFWIVVYKRQVRNQGRRRQQRAGEDRAGPNQPRPRTAPALTLAAEEPSPTSCPHANGGPTNHRLQDTAEGDARADHGVTLPATELGDAALVTTKMVQRADGSLL</sequence>
<proteinExistence type="predicted"/>
<reference evidence="3" key="2">
    <citation type="submission" date="2025-08" db="UniProtKB">
        <authorList>
            <consortium name="Ensembl"/>
        </authorList>
    </citation>
    <scope>IDENTIFICATION</scope>
</reference>
<organism evidence="3 4">
    <name type="scientific">Denticeps clupeoides</name>
    <name type="common">denticle herring</name>
    <dbReference type="NCBI Taxonomy" id="299321"/>
    <lineage>
        <taxon>Eukaryota</taxon>
        <taxon>Metazoa</taxon>
        <taxon>Chordata</taxon>
        <taxon>Craniata</taxon>
        <taxon>Vertebrata</taxon>
        <taxon>Euteleostomi</taxon>
        <taxon>Actinopterygii</taxon>
        <taxon>Neopterygii</taxon>
        <taxon>Teleostei</taxon>
        <taxon>Clupei</taxon>
        <taxon>Clupeiformes</taxon>
        <taxon>Denticipitoidei</taxon>
        <taxon>Denticipitidae</taxon>
        <taxon>Denticeps</taxon>
    </lineage>
</organism>
<evidence type="ECO:0000313" key="4">
    <source>
        <dbReference type="Proteomes" id="UP000694580"/>
    </source>
</evidence>
<reference evidence="3 4" key="1">
    <citation type="submission" date="2020-06" db="EMBL/GenBank/DDBJ databases">
        <authorList>
            <consortium name="Wellcome Sanger Institute Data Sharing"/>
        </authorList>
    </citation>
    <scope>NUCLEOTIDE SEQUENCE [LARGE SCALE GENOMIC DNA]</scope>
</reference>
<accession>A0AAY4C6X3</accession>
<dbReference type="GeneTree" id="ENSGT01030000235186"/>
<keyword evidence="2" id="KW-1133">Transmembrane helix</keyword>
<keyword evidence="2" id="KW-0812">Transmembrane</keyword>
<evidence type="ECO:0000256" key="2">
    <source>
        <dbReference type="SAM" id="Phobius"/>
    </source>
</evidence>
<dbReference type="AlphaFoldDB" id="A0AAY4C6X3"/>
<dbReference type="Ensembl" id="ENSDCDT00010035352.1">
    <property type="protein sequence ID" value="ENSDCDP00010028579.1"/>
    <property type="gene ID" value="ENSDCDG00010018091.1"/>
</dbReference>
<dbReference type="Proteomes" id="UP000694580">
    <property type="component" value="Chromosome 7"/>
</dbReference>
<name>A0AAY4C6X3_9TELE</name>
<reference evidence="3" key="3">
    <citation type="submission" date="2025-09" db="UniProtKB">
        <authorList>
            <consortium name="Ensembl"/>
        </authorList>
    </citation>
    <scope>IDENTIFICATION</scope>
</reference>
<keyword evidence="2" id="KW-0472">Membrane</keyword>